<dbReference type="KEGG" id="pbf:CFX0092_A2737"/>
<feature type="transmembrane region" description="Helical" evidence="2">
    <location>
        <begin position="664"/>
        <end position="682"/>
    </location>
</feature>
<feature type="transmembrane region" description="Helical" evidence="2">
    <location>
        <begin position="344"/>
        <end position="366"/>
    </location>
</feature>
<evidence type="ECO:0000256" key="1">
    <source>
        <dbReference type="SAM" id="MobiDB-lite"/>
    </source>
</evidence>
<organism evidence="3 4">
    <name type="scientific">Candidatus Promineifilum breve</name>
    <dbReference type="NCBI Taxonomy" id="1806508"/>
    <lineage>
        <taxon>Bacteria</taxon>
        <taxon>Bacillati</taxon>
        <taxon>Chloroflexota</taxon>
        <taxon>Ardenticatenia</taxon>
        <taxon>Candidatus Promineifilales</taxon>
        <taxon>Candidatus Promineifilaceae</taxon>
        <taxon>Candidatus Promineifilum</taxon>
    </lineage>
</organism>
<dbReference type="OrthoDB" id="7672306at2"/>
<dbReference type="AlphaFoldDB" id="A0A160T6I2"/>
<feature type="transmembrane region" description="Helical" evidence="2">
    <location>
        <begin position="109"/>
        <end position="128"/>
    </location>
</feature>
<dbReference type="Proteomes" id="UP000215027">
    <property type="component" value="Chromosome I"/>
</dbReference>
<feature type="region of interest" description="Disordered" evidence="1">
    <location>
        <begin position="189"/>
        <end position="214"/>
    </location>
</feature>
<name>A0A160T6I2_9CHLR</name>
<proteinExistence type="predicted"/>
<feature type="transmembrane region" description="Helical" evidence="2">
    <location>
        <begin position="387"/>
        <end position="408"/>
    </location>
</feature>
<feature type="transmembrane region" description="Helical" evidence="2">
    <location>
        <begin position="166"/>
        <end position="184"/>
    </location>
</feature>
<dbReference type="RefSeq" id="WP_157913145.1">
    <property type="nucleotide sequence ID" value="NZ_LN890655.1"/>
</dbReference>
<feature type="transmembrane region" description="Helical" evidence="2">
    <location>
        <begin position="17"/>
        <end position="35"/>
    </location>
</feature>
<feature type="transmembrane region" description="Helical" evidence="2">
    <location>
        <begin position="428"/>
        <end position="446"/>
    </location>
</feature>
<reference evidence="3" key="1">
    <citation type="submission" date="2016-01" db="EMBL/GenBank/DDBJ databases">
        <authorList>
            <person name="Mcilroy J.S."/>
            <person name="Karst M S."/>
            <person name="Albertsen M."/>
        </authorList>
    </citation>
    <scope>NUCLEOTIDE SEQUENCE</scope>
    <source>
        <strain evidence="3">Cfx-K</strain>
    </source>
</reference>
<accession>A0A160T6I2</accession>
<feature type="transmembrane region" description="Helical" evidence="2">
    <location>
        <begin position="280"/>
        <end position="299"/>
    </location>
</feature>
<keyword evidence="2" id="KW-0812">Transmembrane</keyword>
<feature type="transmembrane region" description="Helical" evidence="2">
    <location>
        <begin position="616"/>
        <end position="635"/>
    </location>
</feature>
<evidence type="ECO:0000256" key="2">
    <source>
        <dbReference type="SAM" id="Phobius"/>
    </source>
</evidence>
<feature type="region of interest" description="Disordered" evidence="1">
    <location>
        <begin position="640"/>
        <end position="663"/>
    </location>
</feature>
<feature type="transmembrane region" description="Helical" evidence="2">
    <location>
        <begin position="134"/>
        <end position="154"/>
    </location>
</feature>
<feature type="transmembrane region" description="Helical" evidence="2">
    <location>
        <begin position="453"/>
        <end position="474"/>
    </location>
</feature>
<sequence length="1119" mass="119311">MGESPQDNGRRRPGPDWPWVVAVVLIAVLAAWPAIGQPGLLNTRGGGDSPFLLQRLHQLTAALADGHFPVRWMPDANYGYGYPFYNFYAPLSIYVAAAFRFLGFSFVRAIHLAQLAGFIVAGLGMFHLGRRWLGSRWAGLLAAVAYTVAPFHMVNVYVRGDSLAEFWAMAFYPVVLLAADGVVAKAQGSRGAGEQGGKNAQLATRHAPPATRHLPPTTRPIALFALAYAALILSHNISALIFTPFLALYLGIRLVTADRSPSPLLPCPPAPLRFSPPAPLLFALAAIVLALALAAWFFIPALAEQGLAQLGPVTEGYFHYSNHFRAFDLMQRGLLFDYNPDGGVAFRLGLVQVLLAVAGAAALLLTRRPTTATAPPATRHSPLATRHPLPATDIFLIVAALIAIFMITPLSRPLWDHLPLLSFAQFPWRFLSVASFFLALLTGGLARATALPAARAAVVGLASLVLLAAALLGLRVDHLILTDADVTAERLAHYEWFTGNIGTTVSAEYLTPASSPRPWTSAWLNAGDRDRLVALSGALQSAELRERRATRQTWQIDTAEGAEVRFPTLYWPGWRATIDGQPADLRPLPSSGLMALTIPPGDHTVALELGRTPIRVAAEVVSLVAVVVVVVLLVVPGRGAGERGGRGAGEQGREGAGERSSGRGLWSVGGGVLLLFVLALLWRNDPRQLPPGDLTWDFAQMAYLHHDTGGVGFEDGSRLHEYGYSAEELSAGQTLTVTLSLSPGSAAAATLALVTPALARPTPDDAADPPVIAVATQTLNDESVVFALPVPPDAPPGLYVPRLTIDGARPLLPSGGTRGELFLRPVRVLAAAGEQGSGGAGETPAAELDVRPLAMVVRDPTTLDGRFAWLVDQPLGGRYQVSWRLQNGEGLVLSQLDTQPGYGYQPTDGWSPDEPIRDWLALRLPETLAGSPPYSLVMLLYDTTTGATLLTRRLGEVTAAEGGIAFRAVEPNFTTPDNLTRLDVSFNEAGRNLIWLQGVAQATSADRLALTLYWQAPADLTTDFTRFVHLIDATGAVVAQIDGHAAGNSYPTGQWTAGEVVADAVTFDLVGLPPGEYRLATGFYRPDDGARLEAIAPDGLLPDGRALLPDSVTIPKAAE</sequence>
<keyword evidence="2" id="KW-0472">Membrane</keyword>
<evidence type="ECO:0000313" key="4">
    <source>
        <dbReference type="Proteomes" id="UP000215027"/>
    </source>
</evidence>
<feature type="transmembrane region" description="Helical" evidence="2">
    <location>
        <begin position="221"/>
        <end position="250"/>
    </location>
</feature>
<dbReference type="EMBL" id="LN890655">
    <property type="protein sequence ID" value="CUS04615.2"/>
    <property type="molecule type" value="Genomic_DNA"/>
</dbReference>
<keyword evidence="2" id="KW-1133">Transmembrane helix</keyword>
<evidence type="ECO:0000313" key="3">
    <source>
        <dbReference type="EMBL" id="CUS04615.2"/>
    </source>
</evidence>
<feature type="compositionally biased region" description="Basic and acidic residues" evidence="1">
    <location>
        <begin position="640"/>
        <end position="661"/>
    </location>
</feature>
<keyword evidence="4" id="KW-1185">Reference proteome</keyword>
<evidence type="ECO:0008006" key="5">
    <source>
        <dbReference type="Google" id="ProtNLM"/>
    </source>
</evidence>
<gene>
    <name evidence="3" type="ORF">CFX0092_A2737</name>
</gene>
<protein>
    <recommendedName>
        <fullName evidence="5">Membrane protein 6-pyruvoyl-tetrahydropterin synthase-related domain-containing protein</fullName>
    </recommendedName>
</protein>
<feature type="transmembrane region" description="Helical" evidence="2">
    <location>
        <begin position="82"/>
        <end position="102"/>
    </location>
</feature>